<gene>
    <name evidence="2" type="ORF">ABVK25_007586</name>
</gene>
<evidence type="ECO:0000313" key="3">
    <source>
        <dbReference type="Proteomes" id="UP001590951"/>
    </source>
</evidence>
<dbReference type="EMBL" id="JBHFEH010000029">
    <property type="protein sequence ID" value="KAL2052144.1"/>
    <property type="molecule type" value="Genomic_DNA"/>
</dbReference>
<evidence type="ECO:0000313" key="2">
    <source>
        <dbReference type="EMBL" id="KAL2052144.1"/>
    </source>
</evidence>
<sequence>MQANQPQTANQSTGEAVEASLSQSGAMSSRSSPASEPYIIHKQDVTGNHLHAVEFLKIPPTATATATSTSTAYASFITLRTTPTNKKAKHSHSLKSRLGSG</sequence>
<feature type="region of interest" description="Disordered" evidence="1">
    <location>
        <begin position="1"/>
        <end position="38"/>
    </location>
</feature>
<evidence type="ECO:0000256" key="1">
    <source>
        <dbReference type="SAM" id="MobiDB-lite"/>
    </source>
</evidence>
<reference evidence="2 3" key="1">
    <citation type="submission" date="2024-09" db="EMBL/GenBank/DDBJ databases">
        <title>Rethinking Asexuality: The Enigmatic Case of Functional Sexual Genes in Lepraria (Stereocaulaceae).</title>
        <authorList>
            <person name="Doellman M."/>
            <person name="Sun Y."/>
            <person name="Barcenas-Pena A."/>
            <person name="Lumbsch H.T."/>
            <person name="Grewe F."/>
        </authorList>
    </citation>
    <scope>NUCLEOTIDE SEQUENCE [LARGE SCALE GENOMIC DNA]</scope>
    <source>
        <strain evidence="2 3">Grewe 0041</strain>
    </source>
</reference>
<organism evidence="2 3">
    <name type="scientific">Lepraria finkii</name>
    <dbReference type="NCBI Taxonomy" id="1340010"/>
    <lineage>
        <taxon>Eukaryota</taxon>
        <taxon>Fungi</taxon>
        <taxon>Dikarya</taxon>
        <taxon>Ascomycota</taxon>
        <taxon>Pezizomycotina</taxon>
        <taxon>Lecanoromycetes</taxon>
        <taxon>OSLEUM clade</taxon>
        <taxon>Lecanoromycetidae</taxon>
        <taxon>Lecanorales</taxon>
        <taxon>Lecanorineae</taxon>
        <taxon>Stereocaulaceae</taxon>
        <taxon>Lepraria</taxon>
    </lineage>
</organism>
<comment type="caution">
    <text evidence="2">The sequence shown here is derived from an EMBL/GenBank/DDBJ whole genome shotgun (WGS) entry which is preliminary data.</text>
</comment>
<proteinExistence type="predicted"/>
<name>A0ABR4B5F6_9LECA</name>
<accession>A0ABR4B5F6</accession>
<protein>
    <submittedName>
        <fullName evidence="2">Uncharacterized protein</fullName>
    </submittedName>
</protein>
<feature type="compositionally biased region" description="Polar residues" evidence="1">
    <location>
        <begin position="1"/>
        <end position="14"/>
    </location>
</feature>
<dbReference type="Proteomes" id="UP001590951">
    <property type="component" value="Unassembled WGS sequence"/>
</dbReference>
<keyword evidence="3" id="KW-1185">Reference proteome</keyword>
<feature type="compositionally biased region" description="Low complexity" evidence="1">
    <location>
        <begin position="19"/>
        <end position="35"/>
    </location>
</feature>